<dbReference type="EMBL" id="GBRH01269613">
    <property type="protein sequence ID" value="JAD28282.1"/>
    <property type="molecule type" value="Transcribed_RNA"/>
</dbReference>
<proteinExistence type="predicted"/>
<protein>
    <submittedName>
        <fullName evidence="1">Uncharacterized protein</fullName>
    </submittedName>
</protein>
<reference evidence="1" key="2">
    <citation type="journal article" date="2015" name="Data Brief">
        <title>Shoot transcriptome of the giant reed, Arundo donax.</title>
        <authorList>
            <person name="Barrero R.A."/>
            <person name="Guerrero F.D."/>
            <person name="Moolhuijzen P."/>
            <person name="Goolsby J.A."/>
            <person name="Tidwell J."/>
            <person name="Bellgard S.E."/>
            <person name="Bellgard M.I."/>
        </authorList>
    </citation>
    <scope>NUCLEOTIDE SEQUENCE</scope>
    <source>
        <tissue evidence="1">Shoot tissue taken approximately 20 cm above the soil surface</tissue>
    </source>
</reference>
<evidence type="ECO:0000313" key="1">
    <source>
        <dbReference type="EMBL" id="JAD28282.1"/>
    </source>
</evidence>
<name>A0A0A8Z086_ARUDO</name>
<dbReference type="AlphaFoldDB" id="A0A0A8Z086"/>
<organism evidence="1">
    <name type="scientific">Arundo donax</name>
    <name type="common">Giant reed</name>
    <name type="synonym">Donax arundinaceus</name>
    <dbReference type="NCBI Taxonomy" id="35708"/>
    <lineage>
        <taxon>Eukaryota</taxon>
        <taxon>Viridiplantae</taxon>
        <taxon>Streptophyta</taxon>
        <taxon>Embryophyta</taxon>
        <taxon>Tracheophyta</taxon>
        <taxon>Spermatophyta</taxon>
        <taxon>Magnoliopsida</taxon>
        <taxon>Liliopsida</taxon>
        <taxon>Poales</taxon>
        <taxon>Poaceae</taxon>
        <taxon>PACMAD clade</taxon>
        <taxon>Arundinoideae</taxon>
        <taxon>Arundineae</taxon>
        <taxon>Arundo</taxon>
    </lineage>
</organism>
<sequence length="33" mass="3843">MSNLLYSNICTISPFFRQKAPRHHISLHLLSCD</sequence>
<accession>A0A0A8Z086</accession>
<reference evidence="1" key="1">
    <citation type="submission" date="2014-09" db="EMBL/GenBank/DDBJ databases">
        <authorList>
            <person name="Magalhaes I.L.F."/>
            <person name="Oliveira U."/>
            <person name="Santos F.R."/>
            <person name="Vidigal T.H.D.A."/>
            <person name="Brescovit A.D."/>
            <person name="Santos A.J."/>
        </authorList>
    </citation>
    <scope>NUCLEOTIDE SEQUENCE</scope>
    <source>
        <tissue evidence="1">Shoot tissue taken approximately 20 cm above the soil surface</tissue>
    </source>
</reference>